<evidence type="ECO:0000256" key="4">
    <source>
        <dbReference type="ARBA" id="ARBA00022452"/>
    </source>
</evidence>
<dbReference type="NCBIfam" id="TIGR01783">
    <property type="entry name" value="TonB-siderophor"/>
    <property type="match status" value="1"/>
</dbReference>
<evidence type="ECO:0000256" key="6">
    <source>
        <dbReference type="ARBA" id="ARBA00022692"/>
    </source>
</evidence>
<evidence type="ECO:0000259" key="17">
    <source>
        <dbReference type="Pfam" id="PF07715"/>
    </source>
</evidence>
<keyword evidence="6 14" id="KW-0812">Transmembrane</keyword>
<evidence type="ECO:0000313" key="18">
    <source>
        <dbReference type="EMBL" id="AVY94804.1"/>
    </source>
</evidence>
<feature type="domain" description="TonB-dependent receptor-like beta-barrel" evidence="16">
    <location>
        <begin position="328"/>
        <end position="746"/>
    </location>
</feature>
<dbReference type="InterPro" id="IPR039426">
    <property type="entry name" value="TonB-dep_rcpt-like"/>
</dbReference>
<dbReference type="GO" id="GO:0038023">
    <property type="term" value="F:signaling receptor activity"/>
    <property type="evidence" value="ECO:0007669"/>
    <property type="project" value="InterPro"/>
</dbReference>
<evidence type="ECO:0000256" key="14">
    <source>
        <dbReference type="PROSITE-ProRule" id="PRU01360"/>
    </source>
</evidence>
<dbReference type="Proteomes" id="UP000244173">
    <property type="component" value="Chromosome"/>
</dbReference>
<accession>A0A2S0PBN3</accession>
<dbReference type="OrthoDB" id="174652at2"/>
<keyword evidence="12 18" id="KW-0675">Receptor</keyword>
<evidence type="ECO:0000256" key="7">
    <source>
        <dbReference type="ARBA" id="ARBA00022729"/>
    </source>
</evidence>
<dbReference type="GO" id="GO:0015891">
    <property type="term" value="P:siderophore transport"/>
    <property type="evidence" value="ECO:0007669"/>
    <property type="project" value="InterPro"/>
</dbReference>
<evidence type="ECO:0000256" key="11">
    <source>
        <dbReference type="ARBA" id="ARBA00023136"/>
    </source>
</evidence>
<keyword evidence="7" id="KW-0732">Signal</keyword>
<keyword evidence="5" id="KW-0410">Iron transport</keyword>
<dbReference type="AlphaFoldDB" id="A0A2S0PBN3"/>
<dbReference type="KEGG" id="maer:DAI18_12720"/>
<evidence type="ECO:0000256" key="12">
    <source>
        <dbReference type="ARBA" id="ARBA00023170"/>
    </source>
</evidence>
<evidence type="ECO:0000256" key="5">
    <source>
        <dbReference type="ARBA" id="ARBA00022496"/>
    </source>
</evidence>
<evidence type="ECO:0000256" key="3">
    <source>
        <dbReference type="ARBA" id="ARBA00022448"/>
    </source>
</evidence>
<name>A0A2S0PBN3_9NEIS</name>
<keyword evidence="13 14" id="KW-0998">Cell outer membrane</keyword>
<evidence type="ECO:0000259" key="16">
    <source>
        <dbReference type="Pfam" id="PF00593"/>
    </source>
</evidence>
<dbReference type="PANTHER" id="PTHR32552:SF74">
    <property type="entry name" value="HYDROXAMATE SIDEROPHORE RECEPTOR FHUE"/>
    <property type="match status" value="1"/>
</dbReference>
<comment type="subcellular location">
    <subcellularLocation>
        <location evidence="1 14">Cell outer membrane</location>
        <topology evidence="1 14">Multi-pass membrane protein</topology>
    </subcellularLocation>
</comment>
<dbReference type="PANTHER" id="PTHR32552">
    <property type="entry name" value="FERRICHROME IRON RECEPTOR-RELATED"/>
    <property type="match status" value="1"/>
</dbReference>
<keyword evidence="4 14" id="KW-1134">Transmembrane beta strand</keyword>
<dbReference type="EMBL" id="CP028519">
    <property type="protein sequence ID" value="AVY94804.1"/>
    <property type="molecule type" value="Genomic_DNA"/>
</dbReference>
<dbReference type="InterPro" id="IPR012910">
    <property type="entry name" value="Plug_dom"/>
</dbReference>
<dbReference type="STRING" id="1122240.GCA_000620105_01780"/>
<comment type="similarity">
    <text evidence="2 14 15">Belongs to the TonB-dependent receptor family.</text>
</comment>
<feature type="domain" description="TonB-dependent receptor plug" evidence="17">
    <location>
        <begin position="130"/>
        <end position="228"/>
    </location>
</feature>
<dbReference type="GO" id="GO:0015344">
    <property type="term" value="F:siderophore uptake transmembrane transporter activity"/>
    <property type="evidence" value="ECO:0007669"/>
    <property type="project" value="TreeGrafter"/>
</dbReference>
<dbReference type="CDD" id="cd01347">
    <property type="entry name" value="ligand_gated_channel"/>
    <property type="match status" value="1"/>
</dbReference>
<reference evidence="18 19" key="1">
    <citation type="submission" date="2018-04" db="EMBL/GenBank/DDBJ databases">
        <title>Denitrifier Microvirgula.</title>
        <authorList>
            <person name="Anderson E."/>
            <person name="Jang J."/>
            <person name="Ishii S."/>
        </authorList>
    </citation>
    <scope>NUCLEOTIDE SEQUENCE [LARGE SCALE GENOMIC DNA]</scope>
    <source>
        <strain evidence="18 19">BE2.4</strain>
    </source>
</reference>
<dbReference type="Gene3D" id="2.40.170.20">
    <property type="entry name" value="TonB-dependent receptor, beta-barrel domain"/>
    <property type="match status" value="1"/>
</dbReference>
<evidence type="ECO:0000313" key="19">
    <source>
        <dbReference type="Proteomes" id="UP000244173"/>
    </source>
</evidence>
<dbReference type="InterPro" id="IPR037066">
    <property type="entry name" value="Plug_dom_sf"/>
</dbReference>
<keyword evidence="10 15" id="KW-0798">TonB box</keyword>
<dbReference type="InterPro" id="IPR000531">
    <property type="entry name" value="Beta-barrel_TonB"/>
</dbReference>
<dbReference type="Pfam" id="PF07715">
    <property type="entry name" value="Plug"/>
    <property type="match status" value="1"/>
</dbReference>
<evidence type="ECO:0000256" key="8">
    <source>
        <dbReference type="ARBA" id="ARBA00023004"/>
    </source>
</evidence>
<keyword evidence="11 14" id="KW-0472">Membrane</keyword>
<protein>
    <submittedName>
        <fullName evidence="18">TonB-dependent siderophore receptor</fullName>
    </submittedName>
</protein>
<dbReference type="Gene3D" id="2.170.130.10">
    <property type="entry name" value="TonB-dependent receptor, plug domain"/>
    <property type="match status" value="1"/>
</dbReference>
<keyword evidence="9" id="KW-0406">Ion transport</keyword>
<keyword evidence="3 14" id="KW-0813">Transport</keyword>
<evidence type="ECO:0000256" key="2">
    <source>
        <dbReference type="ARBA" id="ARBA00009810"/>
    </source>
</evidence>
<keyword evidence="8" id="KW-0408">Iron</keyword>
<evidence type="ECO:0000256" key="10">
    <source>
        <dbReference type="ARBA" id="ARBA00023077"/>
    </source>
</evidence>
<dbReference type="InterPro" id="IPR036942">
    <property type="entry name" value="Beta-barrel_TonB_sf"/>
</dbReference>
<evidence type="ECO:0000256" key="13">
    <source>
        <dbReference type="ARBA" id="ARBA00023237"/>
    </source>
</evidence>
<dbReference type="GO" id="GO:0009279">
    <property type="term" value="C:cell outer membrane"/>
    <property type="evidence" value="ECO:0007669"/>
    <property type="project" value="UniProtKB-SubCell"/>
</dbReference>
<dbReference type="InterPro" id="IPR010105">
    <property type="entry name" value="TonB_sidphr_rcpt"/>
</dbReference>
<evidence type="ECO:0000256" key="15">
    <source>
        <dbReference type="RuleBase" id="RU003357"/>
    </source>
</evidence>
<organism evidence="18 19">
    <name type="scientific">Microvirgula aerodenitrificans</name>
    <dbReference type="NCBI Taxonomy" id="57480"/>
    <lineage>
        <taxon>Bacteria</taxon>
        <taxon>Pseudomonadati</taxon>
        <taxon>Pseudomonadota</taxon>
        <taxon>Betaproteobacteria</taxon>
        <taxon>Neisseriales</taxon>
        <taxon>Aquaspirillaceae</taxon>
        <taxon>Microvirgula</taxon>
    </lineage>
</organism>
<keyword evidence="19" id="KW-1185">Reference proteome</keyword>
<dbReference type="Pfam" id="PF00593">
    <property type="entry name" value="TonB_dep_Rec_b-barrel"/>
    <property type="match status" value="1"/>
</dbReference>
<dbReference type="SUPFAM" id="SSF56935">
    <property type="entry name" value="Porins"/>
    <property type="match status" value="1"/>
</dbReference>
<evidence type="ECO:0000256" key="9">
    <source>
        <dbReference type="ARBA" id="ARBA00023065"/>
    </source>
</evidence>
<evidence type="ECO:0000256" key="1">
    <source>
        <dbReference type="ARBA" id="ARBA00004571"/>
    </source>
</evidence>
<proteinExistence type="inferred from homology"/>
<sequence length="778" mass="84518">MPCVCAVRDDLPRLVMAGCGKGSHGCAMTIDYHSSPLMRADFPVARGSVMPPPPVPSVDPDTRTGSMRKLLYVTPLLAVFHGVTVQARGPADAGEPADGREVPELLVTAEAMPGYKADAATVAGKVPLAPREVPNSLSVLTRQQMDDQELVTMSDALRQITGVTVIANDTTNDQVMARGYSLGAMYDGVPSYAGLTAVQQFDLAMYERVEVLRGPAGVLQGSGEPGGVVNMVRKRPGAAFALSGTLAAGSWNNYRSEVDVTGPLNADRSLRGRLVVSGQDREYFQDRTHTGKWLVFGTLEYDLQPATTLALSASIQNDNTTAPSSGLPLYTDGRLINTDRSTNVYPDWVNYHIRTEEVSASIEHRFDNRWVARAALNHRSQHSDSKDAWPGSGVDPLTGTFSRFNRSQSESDYDRDGLDLYLNGPFALLGRSHNLMLGFNVDRRKSASKSGSAPAVPNVLFGQPDSVPEASIRYTSGSETVTSQHGPYGQLRASLADPLTLVLGGRTTTFRTRSRNVSPSVPTDWSTGNARADNHFTPYGGLLLDVSRDVTLYGSYADIFVPQTQKKADGSVIDPRTGRQYELGAKGDFLDGRLGATLALFTLRDRNRAYRDPDYPASSTPYYLASGEIESRGWEAELTGSPLRGLDLTAGYTRLMTRYVKDRSLEGKAYSIQTPSHQFKLWADYRFSEDSLPGFSLGGGVQANSGSESSRGNRAVQGQGGYAVFNARAAFRLDRHFTVGVLVNNVFDRKYYASVGTSTAYNFYGEPRNVMLTLRGSY</sequence>
<dbReference type="PROSITE" id="PS52016">
    <property type="entry name" value="TONB_DEPENDENT_REC_3"/>
    <property type="match status" value="1"/>
</dbReference>
<dbReference type="FunFam" id="2.170.130.10:FF:000010">
    <property type="entry name" value="Ferripyoverdine receptor"/>
    <property type="match status" value="1"/>
</dbReference>
<gene>
    <name evidence="18" type="ORF">DAI18_12720</name>
</gene>